<name>A0ABQ8XCI0_9EUKA</name>
<feature type="region of interest" description="Disordered" evidence="1">
    <location>
        <begin position="1"/>
        <end position="66"/>
    </location>
</feature>
<organism evidence="2 3">
    <name type="scientific">Anaeramoeba flamelloides</name>
    <dbReference type="NCBI Taxonomy" id="1746091"/>
    <lineage>
        <taxon>Eukaryota</taxon>
        <taxon>Metamonada</taxon>
        <taxon>Anaeramoebidae</taxon>
        <taxon>Anaeramoeba</taxon>
    </lineage>
</organism>
<gene>
    <name evidence="2" type="ORF">M0813_08474</name>
</gene>
<reference evidence="2" key="1">
    <citation type="submission" date="2022-08" db="EMBL/GenBank/DDBJ databases">
        <title>Novel sulfate-reducing endosymbionts in the free-living metamonad Anaeramoeba.</title>
        <authorList>
            <person name="Jerlstrom-Hultqvist J."/>
            <person name="Cepicka I."/>
            <person name="Gallot-Lavallee L."/>
            <person name="Salas-Leiva D."/>
            <person name="Curtis B.A."/>
            <person name="Zahonova K."/>
            <person name="Pipaliya S."/>
            <person name="Dacks J."/>
            <person name="Roger A.J."/>
        </authorList>
    </citation>
    <scope>NUCLEOTIDE SEQUENCE</scope>
    <source>
        <strain evidence="2">Schooner1</strain>
    </source>
</reference>
<feature type="compositionally biased region" description="Basic residues" evidence="1">
    <location>
        <begin position="48"/>
        <end position="65"/>
    </location>
</feature>
<dbReference type="EMBL" id="JAOAOG010000325">
    <property type="protein sequence ID" value="KAJ6228974.1"/>
    <property type="molecule type" value="Genomic_DNA"/>
</dbReference>
<evidence type="ECO:0000313" key="2">
    <source>
        <dbReference type="EMBL" id="KAJ6228974.1"/>
    </source>
</evidence>
<feature type="compositionally biased region" description="Basic residues" evidence="1">
    <location>
        <begin position="13"/>
        <end position="25"/>
    </location>
</feature>
<sequence>MTRGNTRELARKRNEKKKKKKHKQIQKIGNVSSTKKNERPRNYETKTKGLRRKKTKRGNQKKKEKKKEIKFFDQLNCRFHLFEKFNGAVQRNKTKKKKKQKLKRGLVEISNKTSYFSTQKFFF</sequence>
<comment type="caution">
    <text evidence="2">The sequence shown here is derived from an EMBL/GenBank/DDBJ whole genome shotgun (WGS) entry which is preliminary data.</text>
</comment>
<keyword evidence="3" id="KW-1185">Reference proteome</keyword>
<accession>A0ABQ8XCI0</accession>
<feature type="compositionally biased region" description="Basic and acidic residues" evidence="1">
    <location>
        <begin position="1"/>
        <end position="12"/>
    </location>
</feature>
<dbReference type="Proteomes" id="UP001150062">
    <property type="component" value="Unassembled WGS sequence"/>
</dbReference>
<feature type="compositionally biased region" description="Basic and acidic residues" evidence="1">
    <location>
        <begin position="35"/>
        <end position="47"/>
    </location>
</feature>
<protein>
    <submittedName>
        <fullName evidence="2">Uncharacterized protein</fullName>
    </submittedName>
</protein>
<evidence type="ECO:0000313" key="3">
    <source>
        <dbReference type="Proteomes" id="UP001150062"/>
    </source>
</evidence>
<proteinExistence type="predicted"/>
<evidence type="ECO:0000256" key="1">
    <source>
        <dbReference type="SAM" id="MobiDB-lite"/>
    </source>
</evidence>